<dbReference type="GO" id="GO:0010027">
    <property type="term" value="P:thylakoid membrane organization"/>
    <property type="evidence" value="ECO:0007669"/>
    <property type="project" value="InterPro"/>
</dbReference>
<dbReference type="AlphaFoldDB" id="A0AAD7LNX7"/>
<dbReference type="EMBL" id="JARAOO010000007">
    <property type="protein sequence ID" value="KAJ7961503.1"/>
    <property type="molecule type" value="Genomic_DNA"/>
</dbReference>
<dbReference type="InterPro" id="IPR040003">
    <property type="entry name" value="PG18-like"/>
</dbReference>
<dbReference type="KEGG" id="qsa:O6P43_016837"/>
<dbReference type="PANTHER" id="PTHR35745:SF1">
    <property type="entry name" value="OS04G0513000 PROTEIN"/>
    <property type="match status" value="1"/>
</dbReference>
<dbReference type="Pfam" id="PF20711">
    <property type="entry name" value="DUF6825"/>
    <property type="match status" value="1"/>
</dbReference>
<name>A0AAD7LNX7_QUISA</name>
<reference evidence="2" key="1">
    <citation type="journal article" date="2023" name="Science">
        <title>Elucidation of the pathway for biosynthesis of saponin adjuvants from the soapbark tree.</title>
        <authorList>
            <person name="Reed J."/>
            <person name="Orme A."/>
            <person name="El-Demerdash A."/>
            <person name="Owen C."/>
            <person name="Martin L.B.B."/>
            <person name="Misra R.C."/>
            <person name="Kikuchi S."/>
            <person name="Rejzek M."/>
            <person name="Martin A.C."/>
            <person name="Harkess A."/>
            <person name="Leebens-Mack J."/>
            <person name="Louveau T."/>
            <person name="Stephenson M.J."/>
            <person name="Osbourn A."/>
        </authorList>
    </citation>
    <scope>NUCLEOTIDE SEQUENCE</scope>
    <source>
        <strain evidence="2">S10</strain>
    </source>
</reference>
<feature type="region of interest" description="Disordered" evidence="1">
    <location>
        <begin position="143"/>
        <end position="201"/>
    </location>
</feature>
<gene>
    <name evidence="2" type="ORF">O6P43_016837</name>
</gene>
<proteinExistence type="predicted"/>
<dbReference type="GO" id="GO:0009535">
    <property type="term" value="C:chloroplast thylakoid membrane"/>
    <property type="evidence" value="ECO:0007669"/>
    <property type="project" value="TreeGrafter"/>
</dbReference>
<dbReference type="Proteomes" id="UP001163823">
    <property type="component" value="Chromosome 7"/>
</dbReference>
<feature type="compositionally biased region" description="Polar residues" evidence="1">
    <location>
        <begin position="167"/>
        <end position="178"/>
    </location>
</feature>
<sequence length="201" mass="21343">MSSGVSCPASPFPTTTVSSPLCKSLNSFTYFSSNLVIPRTLCSSEPKLKGIRCTGGRDSRNNRVRCNSSIRPGGPGSDNNESRSVLNAFFLGKALAEAINERVESTVGEVLSAIGRLQTEQQKQVQDFQEDVLERAKQAKEKAAREAIEAQRSTAKSAVNTAAVGDTASSETSRSTKNVVTPVSPPSVSIVTTQAVETDSE</sequence>
<comment type="caution">
    <text evidence="2">The sequence shown here is derived from an EMBL/GenBank/DDBJ whole genome shotgun (WGS) entry which is preliminary data.</text>
</comment>
<feature type="compositionally biased region" description="Low complexity" evidence="1">
    <location>
        <begin position="179"/>
        <end position="193"/>
    </location>
</feature>
<keyword evidence="3" id="KW-1185">Reference proteome</keyword>
<organism evidence="2 3">
    <name type="scientific">Quillaja saponaria</name>
    <name type="common">Soap bark tree</name>
    <dbReference type="NCBI Taxonomy" id="32244"/>
    <lineage>
        <taxon>Eukaryota</taxon>
        <taxon>Viridiplantae</taxon>
        <taxon>Streptophyta</taxon>
        <taxon>Embryophyta</taxon>
        <taxon>Tracheophyta</taxon>
        <taxon>Spermatophyta</taxon>
        <taxon>Magnoliopsida</taxon>
        <taxon>eudicotyledons</taxon>
        <taxon>Gunneridae</taxon>
        <taxon>Pentapetalae</taxon>
        <taxon>rosids</taxon>
        <taxon>fabids</taxon>
        <taxon>Fabales</taxon>
        <taxon>Quillajaceae</taxon>
        <taxon>Quillaja</taxon>
    </lineage>
</organism>
<dbReference type="PANTHER" id="PTHR35745">
    <property type="entry name" value="BNACNNG14650D PROTEIN"/>
    <property type="match status" value="1"/>
</dbReference>
<protein>
    <submittedName>
        <fullName evidence="2">Chromatin modification-related protein EAF1 A-like</fullName>
    </submittedName>
</protein>
<accession>A0AAD7LNX7</accession>
<evidence type="ECO:0000256" key="1">
    <source>
        <dbReference type="SAM" id="MobiDB-lite"/>
    </source>
</evidence>
<evidence type="ECO:0000313" key="3">
    <source>
        <dbReference type="Proteomes" id="UP001163823"/>
    </source>
</evidence>
<evidence type="ECO:0000313" key="2">
    <source>
        <dbReference type="EMBL" id="KAJ7961503.1"/>
    </source>
</evidence>